<evidence type="ECO:0000313" key="2">
    <source>
        <dbReference type="Proteomes" id="UP000037251"/>
    </source>
</evidence>
<gene>
    <name evidence="1" type="ORF">ADK37_25635</name>
</gene>
<proteinExistence type="predicted"/>
<sequence length="125" mass="12582">MEFGEPGGVLGERAAVHQEAWRGGVGVVPQDLDHDVQKDALAVLAVAVEEGQDLGADVASDGVAEQQMQEADHFAAFGVVAEGVVQEAVPARGLGLLEGDAGCAGVEVAGGRLKQPSRTPSGLAG</sequence>
<evidence type="ECO:0000313" key="1">
    <source>
        <dbReference type="EMBL" id="KOG32814.1"/>
    </source>
</evidence>
<dbReference type="AlphaFoldDB" id="A0A0L8L3Z9"/>
<comment type="caution">
    <text evidence="1">The sequence shown here is derived from an EMBL/GenBank/DDBJ whole genome shotgun (WGS) entry which is preliminary data.</text>
</comment>
<dbReference type="EMBL" id="LGUS01000179">
    <property type="protein sequence ID" value="KOG32814.1"/>
    <property type="molecule type" value="Genomic_DNA"/>
</dbReference>
<protein>
    <submittedName>
        <fullName evidence="1">Uncharacterized protein</fullName>
    </submittedName>
</protein>
<accession>A0A0L8L3Z9</accession>
<reference evidence="2" key="1">
    <citation type="submission" date="2015-07" db="EMBL/GenBank/DDBJ databases">
        <authorList>
            <person name="Ju K.-S."/>
            <person name="Doroghazi J.R."/>
            <person name="Metcalf W.W."/>
        </authorList>
    </citation>
    <scope>NUCLEOTIDE SEQUENCE [LARGE SCALE GENOMIC DNA]</scope>
    <source>
        <strain evidence="2">NRRL 2290</strain>
    </source>
</reference>
<keyword evidence="2" id="KW-1185">Reference proteome</keyword>
<name>A0A0L8L3Z9_9ACTN</name>
<dbReference type="Proteomes" id="UP000037251">
    <property type="component" value="Unassembled WGS sequence"/>
</dbReference>
<organism evidence="1 2">
    <name type="scientific">Streptomyces resistomycificus</name>
    <dbReference type="NCBI Taxonomy" id="67356"/>
    <lineage>
        <taxon>Bacteria</taxon>
        <taxon>Bacillati</taxon>
        <taxon>Actinomycetota</taxon>
        <taxon>Actinomycetes</taxon>
        <taxon>Kitasatosporales</taxon>
        <taxon>Streptomycetaceae</taxon>
        <taxon>Streptomyces</taxon>
        <taxon>Streptomyces aurantiacus group</taxon>
    </lineage>
</organism>